<organism evidence="6 7">
    <name type="scientific">Streptomyces caeruleatus</name>
    <dbReference type="NCBI Taxonomy" id="661399"/>
    <lineage>
        <taxon>Bacteria</taxon>
        <taxon>Bacillati</taxon>
        <taxon>Actinomycetota</taxon>
        <taxon>Actinomycetes</taxon>
        <taxon>Kitasatosporales</taxon>
        <taxon>Streptomycetaceae</taxon>
        <taxon>Streptomyces</taxon>
    </lineage>
</organism>
<proteinExistence type="predicted"/>
<dbReference type="Gene3D" id="2.130.10.10">
    <property type="entry name" value="YVTN repeat-like/Quinoprotein amine dehydrogenase"/>
    <property type="match status" value="4"/>
</dbReference>
<feature type="repeat" description="WD" evidence="3">
    <location>
        <begin position="1355"/>
        <end position="1396"/>
    </location>
</feature>
<reference evidence="6 7" key="1">
    <citation type="submission" date="2015-10" db="EMBL/GenBank/DDBJ databases">
        <title>Draft genome sequence of Streptomyces caeruleatus NRRL B-24802, type strain for the species Streptomyces caeruleatus.</title>
        <authorList>
            <person name="Ruckert C."/>
            <person name="Winkler A."/>
            <person name="Kalinowski J."/>
            <person name="Kampfer P."/>
            <person name="Glaeser S."/>
        </authorList>
    </citation>
    <scope>NUCLEOTIDE SEQUENCE [LARGE SCALE GENOMIC DNA]</scope>
    <source>
        <strain evidence="6 7">NRRL B-24802</strain>
    </source>
</reference>
<evidence type="ECO:0000259" key="5">
    <source>
        <dbReference type="Pfam" id="PF20703"/>
    </source>
</evidence>
<evidence type="ECO:0000313" key="7">
    <source>
        <dbReference type="Proteomes" id="UP000053429"/>
    </source>
</evidence>
<name>A0A117RM68_9ACTN</name>
<keyword evidence="2" id="KW-0677">Repeat</keyword>
<keyword evidence="1 3" id="KW-0853">WD repeat</keyword>
<dbReference type="InterPro" id="IPR049052">
    <property type="entry name" value="nSTAND1"/>
</dbReference>
<evidence type="ECO:0000256" key="4">
    <source>
        <dbReference type="SAM" id="MobiDB-lite"/>
    </source>
</evidence>
<feature type="repeat" description="WD" evidence="3">
    <location>
        <begin position="1155"/>
        <end position="1185"/>
    </location>
</feature>
<protein>
    <recommendedName>
        <fullName evidence="5">Novel STAND NTPase 1 domain-containing protein</fullName>
    </recommendedName>
</protein>
<dbReference type="InterPro" id="IPR019775">
    <property type="entry name" value="WD40_repeat_CS"/>
</dbReference>
<dbReference type="Pfam" id="PF13365">
    <property type="entry name" value="Trypsin_2"/>
    <property type="match status" value="1"/>
</dbReference>
<dbReference type="InterPro" id="IPR020472">
    <property type="entry name" value="WD40_PAC1"/>
</dbReference>
<dbReference type="InterPro" id="IPR015943">
    <property type="entry name" value="WD40/YVTN_repeat-like_dom_sf"/>
</dbReference>
<dbReference type="InterPro" id="IPR009003">
    <property type="entry name" value="Peptidase_S1_PA"/>
</dbReference>
<feature type="repeat" description="WD" evidence="3">
    <location>
        <begin position="1197"/>
        <end position="1226"/>
    </location>
</feature>
<feature type="repeat" description="WD" evidence="3">
    <location>
        <begin position="1313"/>
        <end position="1354"/>
    </location>
</feature>
<comment type="caution">
    <text evidence="6">The sequence shown here is derived from an EMBL/GenBank/DDBJ whole genome shotgun (WGS) entry which is preliminary data.</text>
</comment>
<feature type="repeat" description="WD" evidence="3">
    <location>
        <begin position="1040"/>
        <end position="1081"/>
    </location>
</feature>
<dbReference type="CDD" id="cd00200">
    <property type="entry name" value="WD40"/>
    <property type="match status" value="2"/>
</dbReference>
<dbReference type="PROSITE" id="PS50082">
    <property type="entry name" value="WD_REPEATS_2"/>
    <property type="match status" value="8"/>
</dbReference>
<keyword evidence="7" id="KW-1185">Reference proteome</keyword>
<dbReference type="PROSITE" id="PS50294">
    <property type="entry name" value="WD_REPEATS_REGION"/>
    <property type="match status" value="5"/>
</dbReference>
<dbReference type="PROSITE" id="PS00678">
    <property type="entry name" value="WD_REPEATS_1"/>
    <property type="match status" value="2"/>
</dbReference>
<dbReference type="PANTHER" id="PTHR19879:SF9">
    <property type="entry name" value="TRANSCRIPTION INITIATION FACTOR TFIID SUBUNIT 5"/>
    <property type="match status" value="1"/>
</dbReference>
<dbReference type="SUPFAM" id="SSF50998">
    <property type="entry name" value="Quinoprotein alcohol dehydrogenase-like"/>
    <property type="match status" value="1"/>
</dbReference>
<evidence type="ECO:0000313" key="6">
    <source>
        <dbReference type="EMBL" id="KUN98490.1"/>
    </source>
</evidence>
<dbReference type="SUPFAM" id="SSF50494">
    <property type="entry name" value="Trypsin-like serine proteases"/>
    <property type="match status" value="1"/>
</dbReference>
<dbReference type="SUPFAM" id="SSF52540">
    <property type="entry name" value="P-loop containing nucleoside triphosphate hydrolases"/>
    <property type="match status" value="1"/>
</dbReference>
<dbReference type="InterPro" id="IPR011047">
    <property type="entry name" value="Quinoprotein_ADH-like_sf"/>
</dbReference>
<evidence type="ECO:0000256" key="3">
    <source>
        <dbReference type="PROSITE-ProRule" id="PRU00221"/>
    </source>
</evidence>
<dbReference type="SUPFAM" id="SSF101908">
    <property type="entry name" value="Putative isomerase YbhE"/>
    <property type="match status" value="1"/>
</dbReference>
<dbReference type="InterPro" id="IPR001680">
    <property type="entry name" value="WD40_rpt"/>
</dbReference>
<accession>A0A117RM68</accession>
<dbReference type="SMART" id="SM00320">
    <property type="entry name" value="WD40"/>
    <property type="match status" value="14"/>
</dbReference>
<feature type="domain" description="Novel STAND NTPase 1" evidence="5">
    <location>
        <begin position="203"/>
        <end position="637"/>
    </location>
</feature>
<dbReference type="Pfam" id="PF20703">
    <property type="entry name" value="nSTAND1"/>
    <property type="match status" value="1"/>
</dbReference>
<dbReference type="InterPro" id="IPR027417">
    <property type="entry name" value="P-loop_NTPase"/>
</dbReference>
<feature type="repeat" description="WD" evidence="3">
    <location>
        <begin position="1005"/>
        <end position="1039"/>
    </location>
</feature>
<feature type="region of interest" description="Disordered" evidence="4">
    <location>
        <begin position="535"/>
        <end position="562"/>
    </location>
</feature>
<dbReference type="Pfam" id="PF00400">
    <property type="entry name" value="WD40"/>
    <property type="match status" value="10"/>
</dbReference>
<dbReference type="Proteomes" id="UP000053429">
    <property type="component" value="Unassembled WGS sequence"/>
</dbReference>
<dbReference type="Gene3D" id="2.40.10.120">
    <property type="match status" value="1"/>
</dbReference>
<dbReference type="PRINTS" id="PR00320">
    <property type="entry name" value="GPROTEINBRPT"/>
</dbReference>
<evidence type="ECO:0000256" key="2">
    <source>
        <dbReference type="ARBA" id="ARBA00022737"/>
    </source>
</evidence>
<dbReference type="Gene3D" id="3.40.50.300">
    <property type="entry name" value="P-loop containing nucleotide triphosphate hydrolases"/>
    <property type="match status" value="1"/>
</dbReference>
<gene>
    <name evidence="6" type="ORF">AQJ67_27520</name>
</gene>
<dbReference type="PANTHER" id="PTHR19879">
    <property type="entry name" value="TRANSCRIPTION INITIATION FACTOR TFIID"/>
    <property type="match status" value="1"/>
</dbReference>
<feature type="repeat" description="WD" evidence="3">
    <location>
        <begin position="1397"/>
        <end position="1430"/>
    </location>
</feature>
<dbReference type="STRING" id="661399.AQJ67_27520"/>
<evidence type="ECO:0000256" key="1">
    <source>
        <dbReference type="ARBA" id="ARBA00022574"/>
    </source>
</evidence>
<sequence>MRAATAKVLKADGSVAGASFLVHEDLVVTCAHVVEAAGQGPDGQVRLAFPHLPDQPERTGLVLADRWRASEAEDIAVVRLESALPGAVPLPMRSARGRQGNDVFSFGFPSQAIADGHYGYAKAGDVTHSEGVGDLLQLSDGNSLTTGFSGGPVVDEHTGLVIAMVNSITPTDAHSRGQNMAYGTPTDELRKVCPELVWTQVPPYRGLESFDAEHAKLFKGRDSAVRIVTAALEQHPRALLLLGPSGAGKSSLINAGVLPALVKGGIPGSAQWSHVVARPNQDLLTALEDAGLPGAATDGILPAVKRRLADEGCARLVLVIDQFEELLTQQPTPAEGAPASDRRTAVAGQLVELIRSRVPVSLILIMRNDFYAPLEALAPDLMNTVLPGLVNVPRTLTTEELEEIITGPANEVGIGVESGLADLIVRDILHTAGTANDQVPVTLLPPLELALSQLCEKLDEHDGRLTRQGYRDLGTVTGALKNWCNGAIDELENDAQGAMAQRILTALVRPADDANGIPATRRQVPLTRLRALAAAPKPEKPAPETSSAEAPPPVPEAGEPAPEADFDKVLAALTSHRMIAIGTMPKPGQSPGEPAAELIHDALIRDWGELRDWVDEDRQFQVWLDRATEQAKLHAQKQLPGDLLDGSLLSEGLEWHRKRSLPQDVAALLTTSEQHQNAALRRTRRFNAILAGALALALIAAGVAFVSRQNAIAAQQQAESRQLAAESRQIAAESTNRLSTDPDLASLLAVKAYRLSPTDEAKGALYAVADIPLRRILTAPGDGRISEVAFSHDGKTLATGINDVTGRVELLDPLSGKSRATFRGDDDHPYAMAFSSDGNTLATVNFGAAGRTLRVWDAASGRSRTTRGLTYKVTGSTVFSPDGKTVAYGNENGDAELWDVASGAIRARLHSPGRHVYRVAFSPATKSLATLVFDPDDESDTAVQLWVMHSGEFRPKGKRFPVNGFSIAFSPDGKTVAVDGEDDNVQLWDIASGKARRTIKGGGNVKVLKYSPNGKTLAIGSDDGSVRLWDTVSGEVRATLKGHTSEVDSMVFSPDGKTLATTSEGGEVRLWDMTAHESRHVLRSDQFVNSLTFSPDGRTLATGTMEELYNPQPNVGITDDLWDVTSGKPPYTLADPIDPLDPFDNHSGSDWYLAAFSPDRKTLATDDRNGAVRLWDATSGRPLYKTADYDSLDFMIFSPDGKTLAFGDDAGTVRLWDTASRQTRASFHSDNASAAWVAFSPDGKSLGVVSESEDDLRIWDVATGKSRFTLKDAVEGTMMFSPDGKTLATGDGDGDGDGTVKLWDMTTGKSRHLVTDPLGLNSMAFSPDGEIIAIGGEDGTVRLWDAASGQSRTMLRGHTADVTTVVFSPDGKTLATAGDEETVRLWYVASGSSRAVLKGHTDLVTAMAFSPDGKTLATADDDHTVRLWNVALPEADQIARNVCRIIDRNFTKDEQSMYLHSQASDPVCPDSAAYTER</sequence>
<feature type="repeat" description="WD" evidence="3">
    <location>
        <begin position="966"/>
        <end position="998"/>
    </location>
</feature>
<dbReference type="EMBL" id="LMWY01000036">
    <property type="protein sequence ID" value="KUN98490.1"/>
    <property type="molecule type" value="Genomic_DNA"/>
</dbReference>